<dbReference type="InParanoid" id="A0A409W9V3"/>
<dbReference type="Proteomes" id="UP000284706">
    <property type="component" value="Unassembled WGS sequence"/>
</dbReference>
<accession>A0A409W9V3</accession>
<feature type="compositionally biased region" description="Basic and acidic residues" evidence="3">
    <location>
        <begin position="157"/>
        <end position="169"/>
    </location>
</feature>
<dbReference type="PANTHER" id="PTHR20835:SF0">
    <property type="entry name" value="E3 UBIQUITIN-PROTEIN LIGASE PPP1R11"/>
    <property type="match status" value="1"/>
</dbReference>
<feature type="compositionally biased region" description="Basic residues" evidence="3">
    <location>
        <begin position="175"/>
        <end position="185"/>
    </location>
</feature>
<feature type="compositionally biased region" description="Basic and acidic residues" evidence="3">
    <location>
        <begin position="28"/>
        <end position="38"/>
    </location>
</feature>
<protein>
    <recommendedName>
        <fullName evidence="2">Type 1 phosphatases regulator</fullName>
    </recommendedName>
</protein>
<evidence type="ECO:0000256" key="3">
    <source>
        <dbReference type="SAM" id="MobiDB-lite"/>
    </source>
</evidence>
<dbReference type="GO" id="GO:0008157">
    <property type="term" value="F:protein phosphatase 1 binding"/>
    <property type="evidence" value="ECO:0007669"/>
    <property type="project" value="TreeGrafter"/>
</dbReference>
<evidence type="ECO:0000256" key="1">
    <source>
        <dbReference type="ARBA" id="ARBA00005605"/>
    </source>
</evidence>
<dbReference type="AlphaFoldDB" id="A0A409W9V3"/>
<dbReference type="GO" id="GO:0005634">
    <property type="term" value="C:nucleus"/>
    <property type="evidence" value="ECO:0007669"/>
    <property type="project" value="UniProtKB-SubCell"/>
</dbReference>
<comment type="caution">
    <text evidence="4">The sequence shown here is derived from an EMBL/GenBank/DDBJ whole genome shotgun (WGS) entry which is preliminary data.</text>
</comment>
<sequence>MSRAALRGGPSTAAPGDGSRTLTITNDPTREIDEHGGEGDEEGDRGFVGSIRLRGGRRRTQAHVVWGEDVVDNEGSGKKKSKICCIYHKPRRFDESSSDESDSDADSDSDNDDRARPSSSYGRHEGHNHSHPHPHRPNGGPSSAQRDPGSGGGGVVHEIDKDSEHEPNAYEKQPSSHKGKGKRRAGTFFNLYAPDSI</sequence>
<feature type="compositionally biased region" description="Acidic residues" evidence="3">
    <location>
        <begin position="96"/>
        <end position="111"/>
    </location>
</feature>
<reference evidence="4 5" key="1">
    <citation type="journal article" date="2018" name="Evol. Lett.">
        <title>Horizontal gene cluster transfer increased hallucinogenic mushroom diversity.</title>
        <authorList>
            <person name="Reynolds H.T."/>
            <person name="Vijayakumar V."/>
            <person name="Gluck-Thaler E."/>
            <person name="Korotkin H.B."/>
            <person name="Matheny P.B."/>
            <person name="Slot J.C."/>
        </authorList>
    </citation>
    <scope>NUCLEOTIDE SEQUENCE [LARGE SCALE GENOMIC DNA]</scope>
    <source>
        <strain evidence="4 5">SRW20</strain>
    </source>
</reference>
<comment type="function">
    <text evidence="2">Regulator of type 1 phosphatases which maintains protein phosphatase activity under strict control.</text>
</comment>
<dbReference type="InterPro" id="IPR011107">
    <property type="entry name" value="PPI_Ypi1"/>
</dbReference>
<organism evidence="4 5">
    <name type="scientific">Gymnopilus dilepis</name>
    <dbReference type="NCBI Taxonomy" id="231916"/>
    <lineage>
        <taxon>Eukaryota</taxon>
        <taxon>Fungi</taxon>
        <taxon>Dikarya</taxon>
        <taxon>Basidiomycota</taxon>
        <taxon>Agaricomycotina</taxon>
        <taxon>Agaricomycetes</taxon>
        <taxon>Agaricomycetidae</taxon>
        <taxon>Agaricales</taxon>
        <taxon>Agaricineae</taxon>
        <taxon>Hymenogastraceae</taxon>
        <taxon>Gymnopilus</taxon>
    </lineage>
</organism>
<proteinExistence type="inferred from homology"/>
<evidence type="ECO:0000313" key="4">
    <source>
        <dbReference type="EMBL" id="PPQ75260.1"/>
    </source>
</evidence>
<dbReference type="Pfam" id="PF07491">
    <property type="entry name" value="PPI_Ypi1"/>
    <property type="match status" value="1"/>
</dbReference>
<feature type="compositionally biased region" description="Basic and acidic residues" evidence="3">
    <location>
        <begin position="112"/>
        <end position="128"/>
    </location>
</feature>
<comment type="subcellular location">
    <subcellularLocation>
        <location evidence="2">Nucleus</location>
    </subcellularLocation>
</comment>
<evidence type="ECO:0000313" key="5">
    <source>
        <dbReference type="Proteomes" id="UP000284706"/>
    </source>
</evidence>
<dbReference type="EMBL" id="NHYE01005276">
    <property type="protein sequence ID" value="PPQ75260.1"/>
    <property type="molecule type" value="Genomic_DNA"/>
</dbReference>
<keyword evidence="5" id="KW-1185">Reference proteome</keyword>
<keyword evidence="2" id="KW-0539">Nucleus</keyword>
<dbReference type="PANTHER" id="PTHR20835">
    <property type="entry name" value="E3 UBIQUITIN-PROTEIN LIGASE PPP1R11-RELATED"/>
    <property type="match status" value="1"/>
</dbReference>
<dbReference type="OrthoDB" id="307488at2759"/>
<feature type="region of interest" description="Disordered" evidence="3">
    <location>
        <begin position="1"/>
        <end position="186"/>
    </location>
</feature>
<dbReference type="GO" id="GO:0004865">
    <property type="term" value="F:protein serine/threonine phosphatase inhibitor activity"/>
    <property type="evidence" value="ECO:0007669"/>
    <property type="project" value="UniProtKB-UniRule"/>
</dbReference>
<gene>
    <name evidence="4" type="ORF">CVT26_014794</name>
</gene>
<comment type="similarity">
    <text evidence="1 2">Belongs to the YPI1 family.</text>
</comment>
<name>A0A409W9V3_9AGAR</name>
<dbReference type="STRING" id="231916.A0A409W9V3"/>
<evidence type="ECO:0000256" key="2">
    <source>
        <dbReference type="RuleBase" id="RU367162"/>
    </source>
</evidence>